<dbReference type="Pfam" id="PF01841">
    <property type="entry name" value="Transglut_core"/>
    <property type="match status" value="1"/>
</dbReference>
<comment type="caution">
    <text evidence="3">The sequence shown here is derived from an EMBL/GenBank/DDBJ whole genome shotgun (WGS) entry which is preliminary data.</text>
</comment>
<dbReference type="InterPro" id="IPR002931">
    <property type="entry name" value="Transglutaminase-like"/>
</dbReference>
<dbReference type="EMBL" id="DXEU01000118">
    <property type="protein sequence ID" value="HIX52518.1"/>
    <property type="molecule type" value="Genomic_DNA"/>
</dbReference>
<dbReference type="Proteomes" id="UP000886780">
    <property type="component" value="Unassembled WGS sequence"/>
</dbReference>
<reference evidence="3" key="2">
    <citation type="submission" date="2021-04" db="EMBL/GenBank/DDBJ databases">
        <authorList>
            <person name="Gilroy R."/>
        </authorList>
    </citation>
    <scope>NUCLEOTIDE SEQUENCE</scope>
    <source>
        <strain evidence="3">ChiGjej4B4-12881</strain>
    </source>
</reference>
<dbReference type="Gene3D" id="3.10.620.30">
    <property type="match status" value="1"/>
</dbReference>
<accession>A0A9D1W4S6</accession>
<feature type="chain" id="PRO_5038978586" evidence="1">
    <location>
        <begin position="35"/>
        <end position="302"/>
    </location>
</feature>
<evidence type="ECO:0000313" key="4">
    <source>
        <dbReference type="Proteomes" id="UP000886780"/>
    </source>
</evidence>
<gene>
    <name evidence="3" type="ORF">IAA28_06915</name>
</gene>
<dbReference type="SMART" id="SM00460">
    <property type="entry name" value="TGc"/>
    <property type="match status" value="1"/>
</dbReference>
<sequence length="302" mass="33169">MLTRAYPRKILRPACLLCLLALLFACRPWIPASAATVRTPAATGQVTYGNSLVNIDASNSKDGYVMVRYTGRNPKIKVQISKGGTETYTYNLNSSGNYEVFPFSEGSGSYTVKVFENISGNQYSQAFSQTISVQLADELSPFLFPNQFCNYSASSAVAPLADELTAGAGDELAKVAAIYDWVVDNITYDYQLAATVTSGYLPDVDNVLAKRSGICFDYAALMTSMLRLEDVPTKLVVGYAGTAYHAWISVYTKESGWVDNVIYFDGNTWKLMDPTFASNGHRSDAIMKYIGDGSNYKTRFSY</sequence>
<organism evidence="3 4">
    <name type="scientific">Candidatus Lachnoclostridium stercoripullorum</name>
    <dbReference type="NCBI Taxonomy" id="2838635"/>
    <lineage>
        <taxon>Bacteria</taxon>
        <taxon>Bacillati</taxon>
        <taxon>Bacillota</taxon>
        <taxon>Clostridia</taxon>
        <taxon>Lachnospirales</taxon>
        <taxon>Lachnospiraceae</taxon>
    </lineage>
</organism>
<evidence type="ECO:0000313" key="3">
    <source>
        <dbReference type="EMBL" id="HIX52518.1"/>
    </source>
</evidence>
<evidence type="ECO:0000256" key="1">
    <source>
        <dbReference type="SAM" id="SignalP"/>
    </source>
</evidence>
<reference evidence="3" key="1">
    <citation type="journal article" date="2021" name="PeerJ">
        <title>Extensive microbial diversity within the chicken gut microbiome revealed by metagenomics and culture.</title>
        <authorList>
            <person name="Gilroy R."/>
            <person name="Ravi A."/>
            <person name="Getino M."/>
            <person name="Pursley I."/>
            <person name="Horton D.L."/>
            <person name="Alikhan N.F."/>
            <person name="Baker D."/>
            <person name="Gharbi K."/>
            <person name="Hall N."/>
            <person name="Watson M."/>
            <person name="Adriaenssens E.M."/>
            <person name="Foster-Nyarko E."/>
            <person name="Jarju S."/>
            <person name="Secka A."/>
            <person name="Antonio M."/>
            <person name="Oren A."/>
            <person name="Chaudhuri R.R."/>
            <person name="La Ragione R."/>
            <person name="Hildebrand F."/>
            <person name="Pallen M.J."/>
        </authorList>
    </citation>
    <scope>NUCLEOTIDE SEQUENCE</scope>
    <source>
        <strain evidence="3">ChiGjej4B4-12881</strain>
    </source>
</reference>
<name>A0A9D1W4S6_9FIRM</name>
<dbReference type="SUPFAM" id="SSF54001">
    <property type="entry name" value="Cysteine proteinases"/>
    <property type="match status" value="1"/>
</dbReference>
<proteinExistence type="predicted"/>
<dbReference type="InterPro" id="IPR038765">
    <property type="entry name" value="Papain-like_cys_pep_sf"/>
</dbReference>
<dbReference type="AlphaFoldDB" id="A0A9D1W4S6"/>
<protein>
    <submittedName>
        <fullName evidence="3">Transglutaminase-like domain-containing protein</fullName>
    </submittedName>
</protein>
<evidence type="ECO:0000259" key="2">
    <source>
        <dbReference type="SMART" id="SM00460"/>
    </source>
</evidence>
<feature type="signal peptide" evidence="1">
    <location>
        <begin position="1"/>
        <end position="34"/>
    </location>
</feature>
<dbReference type="PROSITE" id="PS51257">
    <property type="entry name" value="PROKAR_LIPOPROTEIN"/>
    <property type="match status" value="1"/>
</dbReference>
<keyword evidence="1" id="KW-0732">Signal</keyword>
<dbReference type="PANTHER" id="PTHR33490">
    <property type="entry name" value="BLR5614 PROTEIN-RELATED"/>
    <property type="match status" value="1"/>
</dbReference>
<feature type="domain" description="Transglutaminase-like" evidence="2">
    <location>
        <begin position="207"/>
        <end position="276"/>
    </location>
</feature>